<dbReference type="RefSeq" id="WP_201368842.1">
    <property type="nucleotide sequence ID" value="NZ_BNJG01000001.1"/>
</dbReference>
<accession>A0ABQ3UGP5</accession>
<evidence type="ECO:0000313" key="3">
    <source>
        <dbReference type="Proteomes" id="UP000654345"/>
    </source>
</evidence>
<keyword evidence="3" id="KW-1185">Reference proteome</keyword>
<comment type="caution">
    <text evidence="2">The sequence shown here is derived from an EMBL/GenBank/DDBJ whole genome shotgun (WGS) entry which is preliminary data.</text>
</comment>
<organism evidence="2 3">
    <name type="scientific">Ktedonobacter robiniae</name>
    <dbReference type="NCBI Taxonomy" id="2778365"/>
    <lineage>
        <taxon>Bacteria</taxon>
        <taxon>Bacillati</taxon>
        <taxon>Chloroflexota</taxon>
        <taxon>Ktedonobacteria</taxon>
        <taxon>Ktedonobacterales</taxon>
        <taxon>Ktedonobacteraceae</taxon>
        <taxon>Ktedonobacter</taxon>
    </lineage>
</organism>
<evidence type="ECO:0000313" key="2">
    <source>
        <dbReference type="EMBL" id="GHO51878.1"/>
    </source>
</evidence>
<gene>
    <name evidence="2" type="ORF">KSB_03530</name>
</gene>
<dbReference type="EMBL" id="BNJG01000001">
    <property type="protein sequence ID" value="GHO51878.1"/>
    <property type="molecule type" value="Genomic_DNA"/>
</dbReference>
<dbReference type="Proteomes" id="UP000654345">
    <property type="component" value="Unassembled WGS sequence"/>
</dbReference>
<feature type="compositionally biased region" description="Basic and acidic residues" evidence="1">
    <location>
        <begin position="24"/>
        <end position="37"/>
    </location>
</feature>
<evidence type="ECO:0000256" key="1">
    <source>
        <dbReference type="SAM" id="MobiDB-lite"/>
    </source>
</evidence>
<sequence>METFPQSEERHDDIPIPASLPPAEGRDDIGRENDLERYSPVGSGEPGVLSQPPVEGRVDIAEDIEQERQQAYSSTKDQEKKRQD</sequence>
<reference evidence="2 3" key="1">
    <citation type="journal article" date="2021" name="Int. J. Syst. Evol. Microbiol.">
        <title>Reticulibacter mediterranei gen. nov., sp. nov., within the new family Reticulibacteraceae fam. nov., and Ktedonospora formicarum gen. nov., sp. nov., Ktedonobacter robiniae sp. nov., Dictyobacter formicarum sp. nov. and Dictyobacter arantiisoli sp. nov., belonging to the class Ktedonobacteria.</title>
        <authorList>
            <person name="Yabe S."/>
            <person name="Zheng Y."/>
            <person name="Wang C.M."/>
            <person name="Sakai Y."/>
            <person name="Abe K."/>
            <person name="Yokota A."/>
            <person name="Donadio S."/>
            <person name="Cavaletti L."/>
            <person name="Monciardini P."/>
        </authorList>
    </citation>
    <scope>NUCLEOTIDE SEQUENCE [LARGE SCALE GENOMIC DNA]</scope>
    <source>
        <strain evidence="2 3">SOSP1-30</strain>
    </source>
</reference>
<name>A0ABQ3UGP5_9CHLR</name>
<protein>
    <submittedName>
        <fullName evidence="2">Uncharacterized protein</fullName>
    </submittedName>
</protein>
<proteinExistence type="predicted"/>
<feature type="region of interest" description="Disordered" evidence="1">
    <location>
        <begin position="1"/>
        <end position="84"/>
    </location>
</feature>